<protein>
    <submittedName>
        <fullName evidence="5">SMP-30/gluconolactonase/LRE family protein</fullName>
    </submittedName>
</protein>
<evidence type="ECO:0000256" key="1">
    <source>
        <dbReference type="ARBA" id="ARBA00022801"/>
    </source>
</evidence>
<organism evidence="5 6">
    <name type="scientific">Qingshengfaniella alkalisoli</name>
    <dbReference type="NCBI Taxonomy" id="2599296"/>
    <lineage>
        <taxon>Bacteria</taxon>
        <taxon>Pseudomonadati</taxon>
        <taxon>Pseudomonadota</taxon>
        <taxon>Alphaproteobacteria</taxon>
        <taxon>Rhodobacterales</taxon>
        <taxon>Paracoccaceae</taxon>
        <taxon>Qingshengfaniella</taxon>
    </lineage>
</organism>
<reference evidence="5 6" key="1">
    <citation type="submission" date="2019-07" db="EMBL/GenBank/DDBJ databases">
        <title>Litoreibacter alkalisoli sp. nov., isolated from saline-alkaline soil.</title>
        <authorList>
            <person name="Wang S."/>
            <person name="Xu L."/>
            <person name="Xing Y.-T."/>
            <person name="Sun J.-Q."/>
        </authorList>
    </citation>
    <scope>NUCLEOTIDE SEQUENCE [LARGE SCALE GENOMIC DNA]</scope>
    <source>
        <strain evidence="5 6">LN3S51</strain>
        <plasmid evidence="5 6">unnamed4</plasmid>
    </source>
</reference>
<dbReference type="PANTHER" id="PTHR47572:SF4">
    <property type="entry name" value="LACTONASE DRP35"/>
    <property type="match status" value="1"/>
</dbReference>
<dbReference type="RefSeq" id="WP_146366907.1">
    <property type="nucleotide sequence ID" value="NZ_CP042265.1"/>
</dbReference>
<evidence type="ECO:0000259" key="4">
    <source>
        <dbReference type="Pfam" id="PF08450"/>
    </source>
</evidence>
<evidence type="ECO:0000256" key="3">
    <source>
        <dbReference type="PIRSR" id="PIRSR605511-2"/>
    </source>
</evidence>
<evidence type="ECO:0000256" key="2">
    <source>
        <dbReference type="PIRSR" id="PIRSR605511-1"/>
    </source>
</evidence>
<feature type="binding site" evidence="3">
    <location>
        <position position="240"/>
    </location>
    <ligand>
        <name>a divalent metal cation</name>
        <dbReference type="ChEBI" id="CHEBI:60240"/>
    </ligand>
</feature>
<dbReference type="AlphaFoldDB" id="A0A5B8J147"/>
<dbReference type="SUPFAM" id="SSF63829">
    <property type="entry name" value="Calcium-dependent phosphotriesterase"/>
    <property type="match status" value="1"/>
</dbReference>
<evidence type="ECO:0000313" key="6">
    <source>
        <dbReference type="Proteomes" id="UP000318483"/>
    </source>
</evidence>
<evidence type="ECO:0000313" key="5">
    <source>
        <dbReference type="EMBL" id="QDY71493.1"/>
    </source>
</evidence>
<feature type="binding site" evidence="3">
    <location>
        <position position="153"/>
    </location>
    <ligand>
        <name>substrate</name>
    </ligand>
</feature>
<dbReference type="Proteomes" id="UP000318483">
    <property type="component" value="Plasmid unnamed4"/>
</dbReference>
<feature type="binding site" evidence="3">
    <location>
        <position position="129"/>
    </location>
    <ligand>
        <name>substrate</name>
    </ligand>
</feature>
<keyword evidence="5" id="KW-0614">Plasmid</keyword>
<comment type="cofactor">
    <cofactor evidence="3">
        <name>Zn(2+)</name>
        <dbReference type="ChEBI" id="CHEBI:29105"/>
    </cofactor>
    <text evidence="3">Binds 1 divalent metal cation per subunit.</text>
</comment>
<proteinExistence type="predicted"/>
<dbReference type="InterPro" id="IPR011042">
    <property type="entry name" value="6-blade_b-propeller_TolB-like"/>
</dbReference>
<dbReference type="InterPro" id="IPR051262">
    <property type="entry name" value="SMP-30/CGR1_Lactonase"/>
</dbReference>
<dbReference type="PANTHER" id="PTHR47572">
    <property type="entry name" value="LIPOPROTEIN-RELATED"/>
    <property type="match status" value="1"/>
</dbReference>
<sequence length="311" mass="34564">MPVNPLEALYKPHVHALDPTFLKLCLKNAHLDQIWTGARWTEGPVYFGDGQYLLFSDIPNDRIMRYDEINNETTVWRAPSRNSNGQTRDRQGRLITCEHGGRRVTRTEHDGNLTVLADRYQGKRFNSPNDVVVSSDGAVWFTDPTYGIDSDYEGDRAESEIGTSNVYRIDPQTRDVAIVADDLIKPNGLAFSADETTLFISDTGATHVEGGPRHIRRFAVNDDTLSGGEVFSTCENGLYDGFRLDTAGRVWASAADGVHCLNTEGALIGKILIPETVSNVCFGGRKRNRLYITGTTSLYACYLTVNGQPYF</sequence>
<keyword evidence="3" id="KW-0479">Metal-binding</keyword>
<accession>A0A5B8J147</accession>
<keyword evidence="1" id="KW-0378">Hydrolase</keyword>
<feature type="active site" description="Proton donor/acceptor" evidence="2">
    <location>
        <position position="240"/>
    </location>
</feature>
<dbReference type="PRINTS" id="PR01790">
    <property type="entry name" value="SMP30FAMILY"/>
</dbReference>
<dbReference type="Pfam" id="PF08450">
    <property type="entry name" value="SGL"/>
    <property type="match status" value="1"/>
</dbReference>
<dbReference type="OrthoDB" id="241638at2"/>
<dbReference type="InterPro" id="IPR013658">
    <property type="entry name" value="SGL"/>
</dbReference>
<gene>
    <name evidence="5" type="ORF">FPZ52_17605</name>
</gene>
<dbReference type="GO" id="GO:0046872">
    <property type="term" value="F:metal ion binding"/>
    <property type="evidence" value="ECO:0007669"/>
    <property type="project" value="UniProtKB-KW"/>
</dbReference>
<dbReference type="EMBL" id="CP042265">
    <property type="protein sequence ID" value="QDY71493.1"/>
    <property type="molecule type" value="Genomic_DNA"/>
</dbReference>
<feature type="binding site" evidence="3">
    <location>
        <position position="42"/>
    </location>
    <ligand>
        <name>a divalent metal cation</name>
        <dbReference type="ChEBI" id="CHEBI:60240"/>
    </ligand>
</feature>
<dbReference type="GO" id="GO:0016787">
    <property type="term" value="F:hydrolase activity"/>
    <property type="evidence" value="ECO:0007669"/>
    <property type="project" value="UniProtKB-KW"/>
</dbReference>
<feature type="binding site" evidence="3">
    <location>
        <position position="187"/>
    </location>
    <ligand>
        <name>a divalent metal cation</name>
        <dbReference type="ChEBI" id="CHEBI:60240"/>
    </ligand>
</feature>
<name>A0A5B8J147_9RHOB</name>
<keyword evidence="3" id="KW-0862">Zinc</keyword>
<dbReference type="InterPro" id="IPR005511">
    <property type="entry name" value="SMP-30"/>
</dbReference>
<feature type="domain" description="SMP-30/Gluconolactonase/LRE-like region" evidence="4">
    <location>
        <begin position="40"/>
        <end position="294"/>
    </location>
</feature>
<geneLocation type="plasmid" evidence="5 6">
    <name>unnamed4</name>
</geneLocation>
<keyword evidence="6" id="KW-1185">Reference proteome</keyword>
<dbReference type="KEGG" id="lit:FPZ52_17605"/>
<dbReference type="Gene3D" id="2.120.10.30">
    <property type="entry name" value="TolB, C-terminal domain"/>
    <property type="match status" value="1"/>
</dbReference>